<dbReference type="InterPro" id="IPR000477">
    <property type="entry name" value="RT_dom"/>
</dbReference>
<protein>
    <submittedName>
        <fullName evidence="3">RNA-directed DNA polymerase, eukaryota</fullName>
    </submittedName>
</protein>
<reference evidence="3" key="2">
    <citation type="submission" date="2022-01" db="EMBL/GenBank/DDBJ databases">
        <authorList>
            <person name="Yamashiro T."/>
            <person name="Shiraishi A."/>
            <person name="Satake H."/>
            <person name="Nakayama K."/>
        </authorList>
    </citation>
    <scope>NUCLEOTIDE SEQUENCE</scope>
</reference>
<evidence type="ECO:0000256" key="1">
    <source>
        <dbReference type="SAM" id="MobiDB-lite"/>
    </source>
</evidence>
<feature type="domain" description="Reverse transcriptase" evidence="2">
    <location>
        <begin position="1024"/>
        <end position="1289"/>
    </location>
</feature>
<comment type="caution">
    <text evidence="3">The sequence shown here is derived from an EMBL/GenBank/DDBJ whole genome shotgun (WGS) entry which is preliminary data.</text>
</comment>
<dbReference type="PANTHER" id="PTHR31635">
    <property type="entry name" value="REVERSE TRANSCRIPTASE DOMAIN-CONTAINING PROTEIN-RELATED"/>
    <property type="match status" value="1"/>
</dbReference>
<dbReference type="InterPro" id="IPR035979">
    <property type="entry name" value="RBD_domain_sf"/>
</dbReference>
<keyword evidence="4" id="KW-1185">Reference proteome</keyword>
<feature type="region of interest" description="Disordered" evidence="1">
    <location>
        <begin position="465"/>
        <end position="486"/>
    </location>
</feature>
<dbReference type="Gene3D" id="3.60.10.10">
    <property type="entry name" value="Endonuclease/exonuclease/phosphatase"/>
    <property type="match status" value="1"/>
</dbReference>
<proteinExistence type="predicted"/>
<accession>A0ABQ5G0E5</accession>
<keyword evidence="3" id="KW-0548">Nucleotidyltransferase</keyword>
<dbReference type="CDD" id="cd01650">
    <property type="entry name" value="RT_nLTR_like"/>
    <property type="match status" value="1"/>
</dbReference>
<name>A0ABQ5G0E5_9ASTR</name>
<keyword evidence="3" id="KW-0695">RNA-directed DNA polymerase</keyword>
<organism evidence="3 4">
    <name type="scientific">Tanacetum coccineum</name>
    <dbReference type="NCBI Taxonomy" id="301880"/>
    <lineage>
        <taxon>Eukaryota</taxon>
        <taxon>Viridiplantae</taxon>
        <taxon>Streptophyta</taxon>
        <taxon>Embryophyta</taxon>
        <taxon>Tracheophyta</taxon>
        <taxon>Spermatophyta</taxon>
        <taxon>Magnoliopsida</taxon>
        <taxon>eudicotyledons</taxon>
        <taxon>Gunneridae</taxon>
        <taxon>Pentapetalae</taxon>
        <taxon>asterids</taxon>
        <taxon>campanulids</taxon>
        <taxon>Asterales</taxon>
        <taxon>Asteraceae</taxon>
        <taxon>Asteroideae</taxon>
        <taxon>Anthemideae</taxon>
        <taxon>Anthemidinae</taxon>
        <taxon>Tanacetum</taxon>
    </lineage>
</organism>
<dbReference type="PANTHER" id="PTHR31635:SF196">
    <property type="entry name" value="REVERSE TRANSCRIPTASE DOMAIN-CONTAINING PROTEIN-RELATED"/>
    <property type="match status" value="1"/>
</dbReference>
<keyword evidence="3" id="KW-0808">Transferase</keyword>
<sequence length="1384" mass="157536">MCRQPLPPPLSPPSAKLMIMALEEYGYQDRRGIRVPKKWKSSYSSDLLKIKDCKLDDDVDGDYKNHEADVGNCQCCTKREVVSEYAKDLPIFLSIFQRNATFLVRKLQKAYHWVVLGTEMGGLMTFDLDDPMVKSNDVDLLNPSAKVVDVYIPLKRSKTGKKFAFVRFLKVDNMERLIENLCTIWIGRFHLHANPVRFQRESMASFVQPSKVKINTGPVKNSFASVLKSNDHKGSPSSDSSPAIVMDDSCIVDNDLSCSLMGKIKDINALSNIYVIFADEGFDNVNISYLGGFWILIEACSVASKEKMLNHEGLASWFSELCIADPSFVSEDRLVWISIEGLPFNTWNNNAYAKIISQWGTLSEVDTTPDSSSSAKKICVVTKVHTIINQRIKIIVKGKIYWICVKELEAWAPEFNNEFCENSSSDEESMEDGEFNSQKVDDIDHISESSYPFGIHSILKRYNQKEKSKDARKSDPSFPHGFTPKGVNETIEEEENVSVNKFNSNHHSNKKTGSNGKCGSNRSFKLKAGGLILDVMEDLIEIGHVMGYNMEGCLGHTSKKDWIQELNLKYKVNFATIQETKSEKIDLFAIKSLWGNFNFDFVYSPSVGLSGGILCVWNPNVFAKESVTVSDSFVAVRGTWISSSLKLMFVSVYAPQDISERKSLWDYIKHMINLWDGECIILGDFNEVRSENERFGTIFNDIGAKAFNHFISSSCLIDLPLEGYSFTWALKSGSKMSKLDRFLISEGLISIFPSLAAICLDRRLSDHRPILLRESSVDYGPTPFRVFHSWFTKDGFDNLIADTWNNLSIMETNKISLLRKKFQALKAIIKNWSRDEMLKASAVRHSAQSRISELDKLIDKGLSNNDIINERISLLKDIHDLDKRHSSDLAQKAKIQWAIEGDENSKYFHGIINKKRSQLAIRGVLVDGEWIEDPPKVKNEFLEHFSNRFSMPTGQTINLDSHMFQKISIDQNADLESDVSLEEIKKAVWECGTNKSPGPDGFSFEFIRKYWNIIQHDVVNAVKEFFSSSKFPPGSNSSFITLIPKSLDAKMVKDFRPISLIGSFYKIVAKILSNRLCIVMPDLISDVQTAFISKRQILDGPFILNELISWCKYHKIKAMIFKADFEKAFDSVRWDYLDGVLNNFGFGVKWRGWIQAGFILRQWIDRVNGSLSQEFKFHKVLSQGDPLSPFLFILVMKSLHISFNNILNSGLYKGIRIDESLTLSHLFYADDAIFIGKWDKANVRHYRDSLMVAGIMRYKISRWLGKNNGFQGKKEGLGHKSYVWRGWSFRLHCKFARPVFLHGTIPFVRDAEILSSKDDHLLLAVGAPTRWVSEVPIKINIMAWKVVHAHIFFSSCSMAPEHYLHQTGSMVEFDCPDLFSNYDD</sequence>
<evidence type="ECO:0000313" key="3">
    <source>
        <dbReference type="EMBL" id="GJT69110.1"/>
    </source>
</evidence>
<dbReference type="Pfam" id="PF00078">
    <property type="entry name" value="RVT_1"/>
    <property type="match status" value="1"/>
</dbReference>
<reference evidence="3" key="1">
    <citation type="journal article" date="2022" name="Int. J. Mol. Sci.">
        <title>Draft Genome of Tanacetum Coccineum: Genomic Comparison of Closely Related Tanacetum-Family Plants.</title>
        <authorList>
            <person name="Yamashiro T."/>
            <person name="Shiraishi A."/>
            <person name="Nakayama K."/>
            <person name="Satake H."/>
        </authorList>
    </citation>
    <scope>NUCLEOTIDE SEQUENCE</scope>
</reference>
<dbReference type="Proteomes" id="UP001151760">
    <property type="component" value="Unassembled WGS sequence"/>
</dbReference>
<dbReference type="PROSITE" id="PS50878">
    <property type="entry name" value="RT_POL"/>
    <property type="match status" value="1"/>
</dbReference>
<feature type="compositionally biased region" description="Basic and acidic residues" evidence="1">
    <location>
        <begin position="465"/>
        <end position="475"/>
    </location>
</feature>
<evidence type="ECO:0000259" key="2">
    <source>
        <dbReference type="PROSITE" id="PS50878"/>
    </source>
</evidence>
<evidence type="ECO:0000313" key="4">
    <source>
        <dbReference type="Proteomes" id="UP001151760"/>
    </source>
</evidence>
<dbReference type="EMBL" id="BQNB010017958">
    <property type="protein sequence ID" value="GJT69110.1"/>
    <property type="molecule type" value="Genomic_DNA"/>
</dbReference>
<gene>
    <name evidence="3" type="ORF">Tco_1028396</name>
</gene>
<dbReference type="InterPro" id="IPR036691">
    <property type="entry name" value="Endo/exonu/phosph_ase_sf"/>
</dbReference>
<dbReference type="SUPFAM" id="SSF54928">
    <property type="entry name" value="RNA-binding domain, RBD"/>
    <property type="match status" value="1"/>
</dbReference>
<dbReference type="GO" id="GO:0003964">
    <property type="term" value="F:RNA-directed DNA polymerase activity"/>
    <property type="evidence" value="ECO:0007669"/>
    <property type="project" value="UniProtKB-KW"/>
</dbReference>
<dbReference type="SUPFAM" id="SSF56219">
    <property type="entry name" value="DNase I-like"/>
    <property type="match status" value="1"/>
</dbReference>